<proteinExistence type="predicted"/>
<keyword evidence="2" id="KW-0489">Methyltransferase</keyword>
<comment type="caution">
    <text evidence="2">The sequence shown here is derived from an EMBL/GenBank/DDBJ whole genome shotgun (WGS) entry which is preliminary data.</text>
</comment>
<reference evidence="2 3" key="1">
    <citation type="submission" date="2019-05" db="EMBL/GenBank/DDBJ databases">
        <title>Tamlana fucoidanivorans sp. nov., isolated from the surface of algae collected from Fujian province in China.</title>
        <authorList>
            <person name="Li J."/>
        </authorList>
    </citation>
    <scope>NUCLEOTIDE SEQUENCE [LARGE SCALE GENOMIC DNA]</scope>
    <source>
        <strain evidence="2 3">CW2-9</strain>
    </source>
</reference>
<dbReference type="GO" id="GO:0032259">
    <property type="term" value="P:methylation"/>
    <property type="evidence" value="ECO:0007669"/>
    <property type="project" value="UniProtKB-KW"/>
</dbReference>
<keyword evidence="2" id="KW-0808">Transferase</keyword>
<dbReference type="EMBL" id="VDCS01000016">
    <property type="protein sequence ID" value="TNJ41949.1"/>
    <property type="molecule type" value="Genomic_DNA"/>
</dbReference>
<gene>
    <name evidence="2" type="ORF">FGF67_15080</name>
</gene>
<protein>
    <submittedName>
        <fullName evidence="2">Class I SAM-dependent methyltransferase</fullName>
    </submittedName>
</protein>
<organism evidence="2 3">
    <name type="scientific">Allotamlana fucoidanivorans</name>
    <dbReference type="NCBI Taxonomy" id="2583814"/>
    <lineage>
        <taxon>Bacteria</taxon>
        <taxon>Pseudomonadati</taxon>
        <taxon>Bacteroidota</taxon>
        <taxon>Flavobacteriia</taxon>
        <taxon>Flavobacteriales</taxon>
        <taxon>Flavobacteriaceae</taxon>
        <taxon>Allotamlana</taxon>
    </lineage>
</organism>
<keyword evidence="3" id="KW-1185">Reference proteome</keyword>
<evidence type="ECO:0000259" key="1">
    <source>
        <dbReference type="Pfam" id="PF13649"/>
    </source>
</evidence>
<dbReference type="AlphaFoldDB" id="A0A5C4SF81"/>
<dbReference type="InterPro" id="IPR041698">
    <property type="entry name" value="Methyltransf_25"/>
</dbReference>
<name>A0A5C4SF81_9FLAO</name>
<dbReference type="Gene3D" id="3.40.50.150">
    <property type="entry name" value="Vaccinia Virus protein VP39"/>
    <property type="match status" value="1"/>
</dbReference>
<accession>A0A5C4SF81</accession>
<sequence>MNQIYDLNLWGGQRGEFFSGYGSHDTSITEPYLKVVIDFLRSFKNPLSVSDLGCGDFNIGKHLTPYCKSYTAIDIVENLIQQNKTYFASNNLEFYCLDIVNDQLPIAECAILRNVLQHLSNAEIHQVVQKLPQYKFVILTEHIPMGKYIPNIDIITGQGIRLKKSSGVDVLKPPFNLKIQTARDLTTYVEPDKKSKITTILYQLI</sequence>
<evidence type="ECO:0000313" key="2">
    <source>
        <dbReference type="EMBL" id="TNJ41949.1"/>
    </source>
</evidence>
<dbReference type="Pfam" id="PF13649">
    <property type="entry name" value="Methyltransf_25"/>
    <property type="match status" value="1"/>
</dbReference>
<dbReference type="GO" id="GO:0008168">
    <property type="term" value="F:methyltransferase activity"/>
    <property type="evidence" value="ECO:0007669"/>
    <property type="project" value="UniProtKB-KW"/>
</dbReference>
<feature type="domain" description="Methyltransferase" evidence="1">
    <location>
        <begin position="49"/>
        <end position="131"/>
    </location>
</feature>
<evidence type="ECO:0000313" key="3">
    <source>
        <dbReference type="Proteomes" id="UP000308713"/>
    </source>
</evidence>
<dbReference type="SUPFAM" id="SSF53335">
    <property type="entry name" value="S-adenosyl-L-methionine-dependent methyltransferases"/>
    <property type="match status" value="1"/>
</dbReference>
<dbReference type="OrthoDB" id="20930at2"/>
<dbReference type="InterPro" id="IPR029063">
    <property type="entry name" value="SAM-dependent_MTases_sf"/>
</dbReference>
<dbReference type="Proteomes" id="UP000308713">
    <property type="component" value="Unassembled WGS sequence"/>
</dbReference>